<reference evidence="2 3" key="1">
    <citation type="submission" date="2017-01" db="EMBL/GenBank/DDBJ databases">
        <title>Genome sequencing of Arcobacter sp. LPB0137.</title>
        <authorList>
            <person name="Lee G.-W."/>
            <person name="Yi H."/>
        </authorList>
    </citation>
    <scope>NUCLEOTIDE SEQUENCE [LARGE SCALE GENOMIC DNA]</scope>
    <source>
        <strain evidence="2 3">LPB0137</strain>
    </source>
</reference>
<organism evidence="2 3">
    <name type="scientific">Poseidonibacter parvus</name>
    <dbReference type="NCBI Taxonomy" id="1850254"/>
    <lineage>
        <taxon>Bacteria</taxon>
        <taxon>Pseudomonadati</taxon>
        <taxon>Campylobacterota</taxon>
        <taxon>Epsilonproteobacteria</taxon>
        <taxon>Campylobacterales</taxon>
        <taxon>Arcobacteraceae</taxon>
        <taxon>Poseidonibacter</taxon>
    </lineage>
</organism>
<dbReference type="Proteomes" id="UP000186074">
    <property type="component" value="Chromosome"/>
</dbReference>
<dbReference type="EMBL" id="CP019070">
    <property type="protein sequence ID" value="APW66049.1"/>
    <property type="molecule type" value="Genomic_DNA"/>
</dbReference>
<keyword evidence="3" id="KW-1185">Reference proteome</keyword>
<accession>A0A1P8KNG1</accession>
<dbReference type="PROSITE" id="PS51257">
    <property type="entry name" value="PROKAR_LIPOPROTEIN"/>
    <property type="match status" value="1"/>
</dbReference>
<dbReference type="RefSeq" id="WP_076087367.1">
    <property type="nucleotide sequence ID" value="NZ_CP019070.1"/>
</dbReference>
<dbReference type="AlphaFoldDB" id="A0A1P8KNG1"/>
<evidence type="ECO:0008006" key="4">
    <source>
        <dbReference type="Google" id="ProtNLM"/>
    </source>
</evidence>
<protein>
    <recommendedName>
        <fullName evidence="4">ABC-type transport auxiliary lipoprotein component domain-containing protein</fullName>
    </recommendedName>
</protein>
<name>A0A1P8KNG1_9BACT</name>
<feature type="chain" id="PRO_5013088787" description="ABC-type transport auxiliary lipoprotein component domain-containing protein" evidence="1">
    <location>
        <begin position="23"/>
        <end position="212"/>
    </location>
</feature>
<dbReference type="OrthoDB" id="5344011at2"/>
<evidence type="ECO:0000256" key="1">
    <source>
        <dbReference type="SAM" id="SignalP"/>
    </source>
</evidence>
<evidence type="ECO:0000313" key="2">
    <source>
        <dbReference type="EMBL" id="APW66049.1"/>
    </source>
</evidence>
<dbReference type="STRING" id="1850254.LPB137_09365"/>
<sequence>MSYLFKTLLISLSLLFFTACSSKNEVKINEQMKSFSLYKNVVVLSAPKTVPSPFSLNLGLGGSLSRHVGVNVGTVLRPDISNDEALNLEKSIAVNNISLENIVKEEFSKQMKNDSYYKNKYVAFGADYTVHLFIPKLVIDSSLFSSNATIKIFIDLEILNKNSDVIYSNSVVNDSFSYNESTLLNNKTILQKALFDSVEKSIAQLIIDMKRS</sequence>
<keyword evidence="1" id="KW-0732">Signal</keyword>
<gene>
    <name evidence="2" type="ORF">LPB137_09365</name>
</gene>
<feature type="signal peptide" evidence="1">
    <location>
        <begin position="1"/>
        <end position="22"/>
    </location>
</feature>
<proteinExistence type="predicted"/>
<evidence type="ECO:0000313" key="3">
    <source>
        <dbReference type="Proteomes" id="UP000186074"/>
    </source>
</evidence>
<dbReference type="KEGG" id="alp:LPB137_09365"/>